<protein>
    <recommendedName>
        <fullName evidence="4">Sulfur globule protein CV1</fullName>
    </recommendedName>
</protein>
<reference evidence="3" key="1">
    <citation type="submission" date="2020-01" db="EMBL/GenBank/DDBJ databases">
        <authorList>
            <person name="Meier V. D."/>
            <person name="Meier V D."/>
        </authorList>
    </citation>
    <scope>NUCLEOTIDE SEQUENCE</scope>
    <source>
        <strain evidence="3">HLG_WM_MAG_07</strain>
    </source>
</reference>
<gene>
    <name evidence="3" type="ORF">HELGO_WM8069</name>
</gene>
<accession>A0A6S6TZ93</accession>
<proteinExistence type="predicted"/>
<evidence type="ECO:0000313" key="3">
    <source>
        <dbReference type="EMBL" id="CAA6825962.1"/>
    </source>
</evidence>
<feature type="chain" id="PRO_5027584563" description="Sulfur globule protein CV1" evidence="2">
    <location>
        <begin position="20"/>
        <end position="121"/>
    </location>
</feature>
<dbReference type="EMBL" id="CACVAY010000129">
    <property type="protein sequence ID" value="CAA6825962.1"/>
    <property type="molecule type" value="Genomic_DNA"/>
</dbReference>
<feature type="signal peptide" evidence="2">
    <location>
        <begin position="1"/>
        <end position="19"/>
    </location>
</feature>
<sequence>MKKTLIGLALLALTSTASSSDFFGGNGGEWKMGPSGPYYDESNWPVWTPMYWMEEMMDSFDDDNGYGGNSFGGMMPNNMFSNNNGPAYYPQMQMPQPGYGYQAPAIPAPAAPQAPVQPTQK</sequence>
<dbReference type="AlphaFoldDB" id="A0A6S6TZ93"/>
<evidence type="ECO:0008006" key="4">
    <source>
        <dbReference type="Google" id="ProtNLM"/>
    </source>
</evidence>
<feature type="region of interest" description="Disordered" evidence="1">
    <location>
        <begin position="100"/>
        <end position="121"/>
    </location>
</feature>
<evidence type="ECO:0000256" key="2">
    <source>
        <dbReference type="SAM" id="SignalP"/>
    </source>
</evidence>
<keyword evidence="2" id="KW-0732">Signal</keyword>
<evidence type="ECO:0000256" key="1">
    <source>
        <dbReference type="SAM" id="MobiDB-lite"/>
    </source>
</evidence>
<name>A0A6S6TZ93_9GAMM</name>
<organism evidence="3">
    <name type="scientific">uncultured Thiotrichaceae bacterium</name>
    <dbReference type="NCBI Taxonomy" id="298394"/>
    <lineage>
        <taxon>Bacteria</taxon>
        <taxon>Pseudomonadati</taxon>
        <taxon>Pseudomonadota</taxon>
        <taxon>Gammaproteobacteria</taxon>
        <taxon>Thiotrichales</taxon>
        <taxon>Thiotrichaceae</taxon>
        <taxon>environmental samples</taxon>
    </lineage>
</organism>